<accession>A0A834K4B8</accession>
<feature type="coiled-coil region" evidence="2">
    <location>
        <begin position="985"/>
        <end position="1078"/>
    </location>
</feature>
<evidence type="ECO:0000313" key="4">
    <source>
        <dbReference type="Proteomes" id="UP000614350"/>
    </source>
</evidence>
<dbReference type="PANTHER" id="PTHR32083">
    <property type="entry name" value="CILIA AND FLAGELLA-ASSOCIATED PROTEIN 58-RELATED"/>
    <property type="match status" value="1"/>
</dbReference>
<name>A0A834K4B8_VESVU</name>
<gene>
    <name evidence="3" type="ORF">HZH66_006848</name>
</gene>
<keyword evidence="1 2" id="KW-0175">Coiled coil</keyword>
<feature type="coiled-coil region" evidence="2">
    <location>
        <begin position="277"/>
        <end position="689"/>
    </location>
</feature>
<reference evidence="3" key="1">
    <citation type="journal article" date="2020" name="G3 (Bethesda)">
        <title>High-Quality Assemblies for Three Invasive Social Wasps from the &lt;i&gt;Vespula&lt;/i&gt; Genus.</title>
        <authorList>
            <person name="Harrop T.W.R."/>
            <person name="Guhlin J."/>
            <person name="McLaughlin G.M."/>
            <person name="Permina E."/>
            <person name="Stockwell P."/>
            <person name="Gilligan J."/>
            <person name="Le Lec M.F."/>
            <person name="Gruber M.A.M."/>
            <person name="Quinn O."/>
            <person name="Lovegrove M."/>
            <person name="Duncan E.J."/>
            <person name="Remnant E.J."/>
            <person name="Van Eeckhoven J."/>
            <person name="Graham B."/>
            <person name="Knapp R.A."/>
            <person name="Langford K.W."/>
            <person name="Kronenberg Z."/>
            <person name="Press M.O."/>
            <person name="Eacker S.M."/>
            <person name="Wilson-Rankin E.E."/>
            <person name="Purcell J."/>
            <person name="Lester P.J."/>
            <person name="Dearden P.K."/>
        </authorList>
    </citation>
    <scope>NUCLEOTIDE SEQUENCE</scope>
    <source>
        <strain evidence="3">Marl-1</strain>
    </source>
</reference>
<comment type="caution">
    <text evidence="3">The sequence shown here is derived from an EMBL/GenBank/DDBJ whole genome shotgun (WGS) entry which is preliminary data.</text>
</comment>
<feature type="coiled-coil region" evidence="2">
    <location>
        <begin position="162"/>
        <end position="189"/>
    </location>
</feature>
<feature type="coiled-coil region" evidence="2">
    <location>
        <begin position="862"/>
        <end position="889"/>
    </location>
</feature>
<dbReference type="AlphaFoldDB" id="A0A834K4B8"/>
<dbReference type="Proteomes" id="UP000614350">
    <property type="component" value="Unassembled WGS sequence"/>
</dbReference>
<dbReference type="Gene3D" id="1.10.287.1490">
    <property type="match status" value="1"/>
</dbReference>
<evidence type="ECO:0000256" key="2">
    <source>
        <dbReference type="SAM" id="Coils"/>
    </source>
</evidence>
<organism evidence="3 4">
    <name type="scientific">Vespula vulgaris</name>
    <name type="common">Yellow jacket</name>
    <name type="synonym">Wasp</name>
    <dbReference type="NCBI Taxonomy" id="7454"/>
    <lineage>
        <taxon>Eukaryota</taxon>
        <taxon>Metazoa</taxon>
        <taxon>Ecdysozoa</taxon>
        <taxon>Arthropoda</taxon>
        <taxon>Hexapoda</taxon>
        <taxon>Insecta</taxon>
        <taxon>Pterygota</taxon>
        <taxon>Neoptera</taxon>
        <taxon>Endopterygota</taxon>
        <taxon>Hymenoptera</taxon>
        <taxon>Apocrita</taxon>
        <taxon>Aculeata</taxon>
        <taxon>Vespoidea</taxon>
        <taxon>Vespidae</taxon>
        <taxon>Vespinae</taxon>
        <taxon>Vespula</taxon>
    </lineage>
</organism>
<keyword evidence="4" id="KW-1185">Reference proteome</keyword>
<evidence type="ECO:0000256" key="1">
    <source>
        <dbReference type="ARBA" id="ARBA00023054"/>
    </source>
</evidence>
<evidence type="ECO:0000313" key="3">
    <source>
        <dbReference type="EMBL" id="KAF7398951.1"/>
    </source>
</evidence>
<dbReference type="EMBL" id="JACSEA010000006">
    <property type="protein sequence ID" value="KAF7398951.1"/>
    <property type="molecule type" value="Genomic_DNA"/>
</dbReference>
<protein>
    <submittedName>
        <fullName evidence="3">Uncharacterized protein</fullName>
    </submittedName>
</protein>
<sequence length="1137" mass="133080">MTTENGNSFEMKISNLRTALAEAESDITRGTACKLRDNIVKMREKFANERKRLNNEIQRLKRRVREAEEKRWNGNEHIETIGQLKSKLREFASGDRTMEIIFKNIIGRVAVTVPNLSEELVNASEDLYKSNCENGQLRYEIDKIKAMLRIKTGDPENYRKRIIEFKNILQRLKMNVDSLKKNLEDSSWNNSFDFWKYVKVIEKIDKTMNELGDKLRNDRHALITTGNPDCFRYVTKIVEVRLVLRRLHEELENSLTLSEKCKDEKKKKMKKDYVKSVEILEKMIEQTNIELANLKIEPMANCKLGGTNCLEYLKKVTALEETLKRCKGKISELDTNPNEDNARTSRPKTLEELRKLIDELYSQSKDLEGTVYSGNDPKLLERIEELEELLVQSKLELSNKEGIMSALKEKLEWGKKELEKTKEKSMNLSKQIDEFEKNSRNRLEEMRRMKAELNNSTTQLQNLRNDKKNLFTETEKMNKLLKERNEELSTIRASKLKLERDLEATSKQLNEELKKSMQTSKEENLREQLEHKLNEANNTINDLKKELDLMNSESKKIELEVVRLTSENEMLRQRSSMMEETREEYKLLLSKHATLESKVDRYDKEKNKLKDEILELGAERKSVKSMIDELNKKNNSLLEQVATFQIIQSSLDEEADNWKKRSNEIANVLERTNEKLRDLRTENLTLSNDLSGLTMKNNETEALLRMISTEKNHLMTRTKELNEENFSLKDHLNKRKTECEYLSMELNKSRIESDEAKSNIFELRRTVEELQEKYNEMRNEYRILDNHAKSLQVSNEALRSENEMVKARSNESLEQLQNLEFKDEDNTRLYENEETNDKKMMEHKRSIDKIKGKSKPKKKIETKKLRLANESLKCEVANLRTENTKIKIELAQIKNGSRKDKRPSHLEITEFRRVCMKSQESETQVEPNSQQLVSPNEMNHETLTPGLDLKEKFDTLTNILSRMKIVNGALKAEIDILRDSMHAAITDKNKTVNDLRRALDELKALKIELIKLRDEKQTLGIRLDDARQEVNSLKIEKIALKDELTVLRKTNSDLRTKIGDLQNSYEKLKTLDARLENKLMGTLKNVNKYTVSVENSHEFENELNGILKDYTLMKESLGIVNFKFDSCKFAQGENNDI</sequence>
<feature type="coiled-coil region" evidence="2">
    <location>
        <begin position="36"/>
        <end position="77"/>
    </location>
</feature>
<feature type="coiled-coil region" evidence="2">
    <location>
        <begin position="753"/>
        <end position="808"/>
    </location>
</feature>
<proteinExistence type="predicted"/>